<comment type="caution">
    <text evidence="17">The sequence shown here is derived from an EMBL/GenBank/DDBJ whole genome shotgun (WGS) entry which is preliminary data.</text>
</comment>
<dbReference type="InterPro" id="IPR036890">
    <property type="entry name" value="HATPase_C_sf"/>
</dbReference>
<comment type="catalytic activity">
    <reaction evidence="1">
        <text>ATP + protein L-histidine = ADP + protein N-phospho-L-histidine.</text>
        <dbReference type="EC" id="2.7.13.3"/>
    </reaction>
</comment>
<dbReference type="GO" id="GO:0005886">
    <property type="term" value="C:plasma membrane"/>
    <property type="evidence" value="ECO:0007669"/>
    <property type="project" value="UniProtKB-SubCell"/>
</dbReference>
<evidence type="ECO:0000313" key="18">
    <source>
        <dbReference type="Proteomes" id="UP000636938"/>
    </source>
</evidence>
<keyword evidence="6" id="KW-0808">Transferase</keyword>
<dbReference type="SMART" id="SM00086">
    <property type="entry name" value="PAC"/>
    <property type="match status" value="1"/>
</dbReference>
<dbReference type="InterPro" id="IPR035965">
    <property type="entry name" value="PAS-like_dom_sf"/>
</dbReference>
<dbReference type="NCBIfam" id="TIGR00229">
    <property type="entry name" value="sensory_box"/>
    <property type="match status" value="1"/>
</dbReference>
<dbReference type="InterPro" id="IPR011006">
    <property type="entry name" value="CheY-like_superfamily"/>
</dbReference>
<dbReference type="InterPro" id="IPR001610">
    <property type="entry name" value="PAC"/>
</dbReference>
<dbReference type="EMBL" id="JACSQS010000016">
    <property type="protein sequence ID" value="MBD7955347.1"/>
    <property type="molecule type" value="Genomic_DNA"/>
</dbReference>
<dbReference type="Gene3D" id="3.40.50.2300">
    <property type="match status" value="1"/>
</dbReference>
<organism evidence="17 18">
    <name type="scientific">Stenotrophomonas lacuserhaii</name>
    <dbReference type="NCBI Taxonomy" id="2760084"/>
    <lineage>
        <taxon>Bacteria</taxon>
        <taxon>Pseudomonadati</taxon>
        <taxon>Pseudomonadota</taxon>
        <taxon>Gammaproteobacteria</taxon>
        <taxon>Lysobacterales</taxon>
        <taxon>Lysobacteraceae</taxon>
        <taxon>Stenotrophomonas</taxon>
    </lineage>
</organism>
<keyword evidence="4" id="KW-1003">Cell membrane</keyword>
<dbReference type="Gene3D" id="1.10.287.130">
    <property type="match status" value="1"/>
</dbReference>
<evidence type="ECO:0000256" key="9">
    <source>
        <dbReference type="ARBA" id="ARBA00022840"/>
    </source>
</evidence>
<dbReference type="PANTHER" id="PTHR43547:SF2">
    <property type="entry name" value="HYBRID SIGNAL TRANSDUCTION HISTIDINE KINASE C"/>
    <property type="match status" value="1"/>
</dbReference>
<dbReference type="GO" id="GO:0005524">
    <property type="term" value="F:ATP binding"/>
    <property type="evidence" value="ECO:0007669"/>
    <property type="project" value="UniProtKB-KW"/>
</dbReference>
<feature type="domain" description="Response regulatory" evidence="14">
    <location>
        <begin position="581"/>
        <end position="702"/>
    </location>
</feature>
<dbReference type="PROSITE" id="PS50112">
    <property type="entry name" value="PAS"/>
    <property type="match status" value="1"/>
</dbReference>
<dbReference type="SUPFAM" id="SSF55785">
    <property type="entry name" value="PYP-like sensor domain (PAS domain)"/>
    <property type="match status" value="2"/>
</dbReference>
<feature type="modified residue" description="4-aspartylphosphate" evidence="12">
    <location>
        <position position="633"/>
    </location>
</feature>
<dbReference type="CDD" id="cd16922">
    <property type="entry name" value="HATPase_EvgS-ArcB-TorS-like"/>
    <property type="match status" value="1"/>
</dbReference>
<keyword evidence="9" id="KW-0067">ATP-binding</keyword>
<dbReference type="InterPro" id="IPR000014">
    <property type="entry name" value="PAS"/>
</dbReference>
<dbReference type="PRINTS" id="PR00344">
    <property type="entry name" value="BCTRLSENSOR"/>
</dbReference>
<dbReference type="Pfam" id="PF02518">
    <property type="entry name" value="HATPase_c"/>
    <property type="match status" value="1"/>
</dbReference>
<comment type="subcellular location">
    <subcellularLocation>
        <location evidence="2">Cell membrane</location>
    </subcellularLocation>
</comment>
<dbReference type="PANTHER" id="PTHR43547">
    <property type="entry name" value="TWO-COMPONENT HISTIDINE KINASE"/>
    <property type="match status" value="1"/>
</dbReference>
<accession>A0A8X8FYP0</accession>
<evidence type="ECO:0000256" key="3">
    <source>
        <dbReference type="ARBA" id="ARBA00012438"/>
    </source>
</evidence>
<keyword evidence="8" id="KW-0418">Kinase</keyword>
<dbReference type="CDD" id="cd00082">
    <property type="entry name" value="HisKA"/>
    <property type="match status" value="1"/>
</dbReference>
<dbReference type="GO" id="GO:0000155">
    <property type="term" value="F:phosphorelay sensor kinase activity"/>
    <property type="evidence" value="ECO:0007669"/>
    <property type="project" value="InterPro"/>
</dbReference>
<dbReference type="InterPro" id="IPR013655">
    <property type="entry name" value="PAS_fold_3"/>
</dbReference>
<evidence type="ECO:0000256" key="12">
    <source>
        <dbReference type="PROSITE-ProRule" id="PRU00169"/>
    </source>
</evidence>
<keyword evidence="18" id="KW-1185">Reference proteome</keyword>
<evidence type="ECO:0000259" key="14">
    <source>
        <dbReference type="PROSITE" id="PS50110"/>
    </source>
</evidence>
<dbReference type="InterPro" id="IPR001789">
    <property type="entry name" value="Sig_transdc_resp-reg_receiver"/>
</dbReference>
<evidence type="ECO:0000256" key="5">
    <source>
        <dbReference type="ARBA" id="ARBA00022553"/>
    </source>
</evidence>
<evidence type="ECO:0000256" key="10">
    <source>
        <dbReference type="ARBA" id="ARBA00023012"/>
    </source>
</evidence>
<dbReference type="CDD" id="cd00130">
    <property type="entry name" value="PAS"/>
    <property type="match status" value="1"/>
</dbReference>
<evidence type="ECO:0000256" key="2">
    <source>
        <dbReference type="ARBA" id="ARBA00004236"/>
    </source>
</evidence>
<evidence type="ECO:0000259" key="15">
    <source>
        <dbReference type="PROSITE" id="PS50112"/>
    </source>
</evidence>
<evidence type="ECO:0000259" key="13">
    <source>
        <dbReference type="PROSITE" id="PS50109"/>
    </source>
</evidence>
<dbReference type="SMART" id="SM00091">
    <property type="entry name" value="PAS"/>
    <property type="match status" value="1"/>
</dbReference>
<keyword evidence="7" id="KW-0547">Nucleotide-binding</keyword>
<dbReference type="EC" id="2.7.13.3" evidence="3"/>
<evidence type="ECO:0000256" key="1">
    <source>
        <dbReference type="ARBA" id="ARBA00000085"/>
    </source>
</evidence>
<keyword evidence="11" id="KW-0472">Membrane</keyword>
<dbReference type="SUPFAM" id="SSF55874">
    <property type="entry name" value="ATPase domain of HSP90 chaperone/DNA topoisomerase II/histidine kinase"/>
    <property type="match status" value="1"/>
</dbReference>
<dbReference type="InterPro" id="IPR036097">
    <property type="entry name" value="HisK_dim/P_sf"/>
</dbReference>
<dbReference type="InterPro" id="IPR005467">
    <property type="entry name" value="His_kinase_dom"/>
</dbReference>
<proteinExistence type="predicted"/>
<dbReference type="SUPFAM" id="SSF52172">
    <property type="entry name" value="CheY-like"/>
    <property type="match status" value="1"/>
</dbReference>
<reference evidence="17 18" key="1">
    <citation type="submission" date="2020-08" db="EMBL/GenBank/DDBJ databases">
        <title>A Genomic Blueprint of the Chicken Gut Microbiome.</title>
        <authorList>
            <person name="Gilroy R."/>
            <person name="Ravi A."/>
            <person name="Getino M."/>
            <person name="Pursley I."/>
            <person name="Horton D.L."/>
            <person name="Alikhan N.-F."/>
            <person name="Baker D."/>
            <person name="Gharbi K."/>
            <person name="Hall N."/>
            <person name="Watson M."/>
            <person name="Adriaenssens E.M."/>
            <person name="Foster-Nyarko E."/>
            <person name="Jarju S."/>
            <person name="Secka A."/>
            <person name="Antonio M."/>
            <person name="Oren A."/>
            <person name="Chaudhuri R."/>
            <person name="La Ragione R.M."/>
            <person name="Hildebrand F."/>
            <person name="Pallen M.J."/>
        </authorList>
    </citation>
    <scope>NUCLEOTIDE SEQUENCE [LARGE SCALE GENOMIC DNA]</scope>
    <source>
        <strain evidence="17 18">Sa5BUN4</strain>
    </source>
</reference>
<gene>
    <name evidence="17" type="ORF">H9654_14170</name>
</gene>
<feature type="domain" description="PAS" evidence="15">
    <location>
        <begin position="182"/>
        <end position="252"/>
    </location>
</feature>
<feature type="domain" description="PAC" evidence="16">
    <location>
        <begin position="255"/>
        <end position="307"/>
    </location>
</feature>
<name>A0A8X8FYP0_9GAMM</name>
<dbReference type="PROSITE" id="PS50110">
    <property type="entry name" value="RESPONSE_REGULATORY"/>
    <property type="match status" value="1"/>
</dbReference>
<dbReference type="InterPro" id="IPR000700">
    <property type="entry name" value="PAS-assoc_C"/>
</dbReference>
<dbReference type="FunFam" id="3.30.565.10:FF:000023">
    <property type="entry name" value="PAS domain-containing sensor histidine kinase"/>
    <property type="match status" value="1"/>
</dbReference>
<evidence type="ECO:0000256" key="8">
    <source>
        <dbReference type="ARBA" id="ARBA00022777"/>
    </source>
</evidence>
<dbReference type="Gene3D" id="3.30.565.10">
    <property type="entry name" value="Histidine kinase-like ATPase, C-terminal domain"/>
    <property type="match status" value="1"/>
</dbReference>
<dbReference type="SUPFAM" id="SSF47384">
    <property type="entry name" value="Homodimeric domain of signal transducing histidine kinase"/>
    <property type="match status" value="1"/>
</dbReference>
<protein>
    <recommendedName>
        <fullName evidence="3">histidine kinase</fullName>
        <ecNumber evidence="3">2.7.13.3</ecNumber>
    </recommendedName>
</protein>
<evidence type="ECO:0000256" key="4">
    <source>
        <dbReference type="ARBA" id="ARBA00022475"/>
    </source>
</evidence>
<dbReference type="InterPro" id="IPR003661">
    <property type="entry name" value="HisK_dim/P_dom"/>
</dbReference>
<evidence type="ECO:0000313" key="17">
    <source>
        <dbReference type="EMBL" id="MBD7955347.1"/>
    </source>
</evidence>
<evidence type="ECO:0000256" key="7">
    <source>
        <dbReference type="ARBA" id="ARBA00022741"/>
    </source>
</evidence>
<dbReference type="PROSITE" id="PS50109">
    <property type="entry name" value="HIS_KIN"/>
    <property type="match status" value="1"/>
</dbReference>
<keyword evidence="5 12" id="KW-0597">Phosphoprotein</keyword>
<evidence type="ECO:0000256" key="11">
    <source>
        <dbReference type="ARBA" id="ARBA00023136"/>
    </source>
</evidence>
<dbReference type="Pfam" id="PF00512">
    <property type="entry name" value="HisKA"/>
    <property type="match status" value="1"/>
</dbReference>
<keyword evidence="10" id="KW-0902">Two-component regulatory system</keyword>
<evidence type="ECO:0000259" key="16">
    <source>
        <dbReference type="PROSITE" id="PS50113"/>
    </source>
</evidence>
<dbReference type="Gene3D" id="3.30.450.20">
    <property type="entry name" value="PAS domain"/>
    <property type="match status" value="2"/>
</dbReference>
<dbReference type="Proteomes" id="UP000636938">
    <property type="component" value="Unassembled WGS sequence"/>
</dbReference>
<evidence type="ECO:0000256" key="6">
    <source>
        <dbReference type="ARBA" id="ARBA00022679"/>
    </source>
</evidence>
<dbReference type="AlphaFoldDB" id="A0A8X8FYP0"/>
<dbReference type="SMART" id="SM00387">
    <property type="entry name" value="HATPase_c"/>
    <property type="match status" value="1"/>
</dbReference>
<dbReference type="InterPro" id="IPR004358">
    <property type="entry name" value="Sig_transdc_His_kin-like_C"/>
</dbReference>
<sequence length="711" mass="78315">MRLREVHHAGHDARRLTLRIRSLDHAVCIATQWPKPLSPVNSTLEALPAHAAAGGASLYQHALERMHAGFCVIKVLFDEQDHPVDYVFLEVNPAFERHTGLVDPIGRRMSELEPNHEKDWFTIYGHVARTGEATQFELEAKALGRAYSVDAVRVGAEGDDTVAVLFFDVSARKRMEGELGESEARFSALADGLPMPVWVLDEQGHSRFVNSAFTEFFGGDENRVPEDVWRGLVHPDDASVFEHELRGALRAQRSMNALVRARRADGEWRWLEMNARPRFSRNGHFVGLAGSSPDVTERRDIELAREELLQSERTARAAAENTARLKDEFLATLSHELRTPLTTILGWSELLLQRVEPDSPLRKGLGVIASSANAQKRLISDMLDLSSMLLGKVQLEVEVLDLGEQLRQAMGAQELVAEGKALDVTVDVPDRPCLVLGDATRMQQVLWNLLSNAIKFTPAEGSIMLRLEDLPEGWQVTVQDSGDGIAPEFLNHLFGRFRQADGTTTRRHGGLGLGLAIVQQLVELHGGTVAAASEGHGCGATFTVRLPRYSPDQGSRPLREVISGGPIIERIVEPYPLRGLHLLAVEDQVEVLEYLRRMLEEQGAAVTSASSAGEALALLDENRHQRFDVLLTDIGMPGMDGYGLIRTLREDMGVDADALPAVAVTALARADDRRRALASGFQEHVAKPYSVAQLVAAVRHVQASGERTALH</sequence>
<dbReference type="InterPro" id="IPR003594">
    <property type="entry name" value="HATPase_dom"/>
</dbReference>
<feature type="domain" description="Histidine kinase" evidence="13">
    <location>
        <begin position="332"/>
        <end position="550"/>
    </location>
</feature>
<dbReference type="SMART" id="SM00448">
    <property type="entry name" value="REC"/>
    <property type="match status" value="1"/>
</dbReference>
<dbReference type="Pfam" id="PF00072">
    <property type="entry name" value="Response_reg"/>
    <property type="match status" value="1"/>
</dbReference>
<dbReference type="SMART" id="SM00388">
    <property type="entry name" value="HisKA"/>
    <property type="match status" value="1"/>
</dbReference>
<dbReference type="PROSITE" id="PS50113">
    <property type="entry name" value="PAC"/>
    <property type="match status" value="1"/>
</dbReference>
<dbReference type="Pfam" id="PF08447">
    <property type="entry name" value="PAS_3"/>
    <property type="match status" value="1"/>
</dbReference>